<accession>A0A087HFI6</accession>
<dbReference type="Proteomes" id="UP000029120">
    <property type="component" value="Chromosome 2"/>
</dbReference>
<dbReference type="AlphaFoldDB" id="A0A087HFI6"/>
<sequence length="130" mass="14261">MKYPKGTPFGLGQLSASRGKRKRNEANETSSMTGLAEILQQLDAANRRIAQQDDEYARQFAQQAEDNARREAAHRDDQDKLSEMVKLLNYLKNSDPRIAAHMADTSSTEPEPGAQSLAPPAAGNTPQLPP</sequence>
<evidence type="ECO:0000313" key="3">
    <source>
        <dbReference type="Proteomes" id="UP000029120"/>
    </source>
</evidence>
<feature type="region of interest" description="Disordered" evidence="1">
    <location>
        <begin position="98"/>
        <end position="130"/>
    </location>
</feature>
<feature type="region of interest" description="Disordered" evidence="1">
    <location>
        <begin position="1"/>
        <end position="34"/>
    </location>
</feature>
<organism evidence="2 3">
    <name type="scientific">Arabis alpina</name>
    <name type="common">Alpine rock-cress</name>
    <dbReference type="NCBI Taxonomy" id="50452"/>
    <lineage>
        <taxon>Eukaryota</taxon>
        <taxon>Viridiplantae</taxon>
        <taxon>Streptophyta</taxon>
        <taxon>Embryophyta</taxon>
        <taxon>Tracheophyta</taxon>
        <taxon>Spermatophyta</taxon>
        <taxon>Magnoliopsida</taxon>
        <taxon>eudicotyledons</taxon>
        <taxon>Gunneridae</taxon>
        <taxon>Pentapetalae</taxon>
        <taxon>rosids</taxon>
        <taxon>malvids</taxon>
        <taxon>Brassicales</taxon>
        <taxon>Brassicaceae</taxon>
        <taxon>Arabideae</taxon>
        <taxon>Arabis</taxon>
    </lineage>
</organism>
<dbReference type="Gramene" id="KFK40888">
    <property type="protein sequence ID" value="KFK40888"/>
    <property type="gene ID" value="AALP_AA2G055900"/>
</dbReference>
<reference evidence="3" key="1">
    <citation type="journal article" date="2015" name="Nat. Plants">
        <title>Genome expansion of Arabis alpina linked with retrotransposition and reduced symmetric DNA methylation.</title>
        <authorList>
            <person name="Willing E.M."/>
            <person name="Rawat V."/>
            <person name="Mandakova T."/>
            <person name="Maumus F."/>
            <person name="James G.V."/>
            <person name="Nordstroem K.J."/>
            <person name="Becker C."/>
            <person name="Warthmann N."/>
            <person name="Chica C."/>
            <person name="Szarzynska B."/>
            <person name="Zytnicki M."/>
            <person name="Albani M.C."/>
            <person name="Kiefer C."/>
            <person name="Bergonzi S."/>
            <person name="Castaings L."/>
            <person name="Mateos J.L."/>
            <person name="Berns M.C."/>
            <person name="Bujdoso N."/>
            <person name="Piofczyk T."/>
            <person name="de Lorenzo L."/>
            <person name="Barrero-Sicilia C."/>
            <person name="Mateos I."/>
            <person name="Piednoel M."/>
            <person name="Hagmann J."/>
            <person name="Chen-Min-Tao R."/>
            <person name="Iglesias-Fernandez R."/>
            <person name="Schuster S.C."/>
            <person name="Alonso-Blanco C."/>
            <person name="Roudier F."/>
            <person name="Carbonero P."/>
            <person name="Paz-Ares J."/>
            <person name="Davis S.J."/>
            <person name="Pecinka A."/>
            <person name="Quesneville H."/>
            <person name="Colot V."/>
            <person name="Lysak M.A."/>
            <person name="Weigel D."/>
            <person name="Coupland G."/>
            <person name="Schneeberger K."/>
        </authorList>
    </citation>
    <scope>NUCLEOTIDE SEQUENCE [LARGE SCALE GENOMIC DNA]</scope>
    <source>
        <strain evidence="3">cv. Pajares</strain>
    </source>
</reference>
<gene>
    <name evidence="2" type="ordered locus">AALP_Aa2g055900</name>
</gene>
<evidence type="ECO:0000313" key="2">
    <source>
        <dbReference type="EMBL" id="KFK40888.1"/>
    </source>
</evidence>
<feature type="compositionally biased region" description="Basic and acidic residues" evidence="1">
    <location>
        <begin position="66"/>
        <end position="80"/>
    </location>
</feature>
<dbReference type="OrthoDB" id="1112268at2759"/>
<protein>
    <submittedName>
        <fullName evidence="2">Uncharacterized protein</fullName>
    </submittedName>
</protein>
<feature type="region of interest" description="Disordered" evidence="1">
    <location>
        <begin position="54"/>
        <end position="80"/>
    </location>
</feature>
<dbReference type="EMBL" id="CM002870">
    <property type="protein sequence ID" value="KFK40888.1"/>
    <property type="molecule type" value="Genomic_DNA"/>
</dbReference>
<name>A0A087HFI6_ARAAL</name>
<evidence type="ECO:0000256" key="1">
    <source>
        <dbReference type="SAM" id="MobiDB-lite"/>
    </source>
</evidence>
<proteinExistence type="predicted"/>
<keyword evidence="3" id="KW-1185">Reference proteome</keyword>